<organism evidence="1">
    <name type="scientific">Graphocephala atropunctata</name>
    <dbReference type="NCBI Taxonomy" id="36148"/>
    <lineage>
        <taxon>Eukaryota</taxon>
        <taxon>Metazoa</taxon>
        <taxon>Ecdysozoa</taxon>
        <taxon>Arthropoda</taxon>
        <taxon>Hexapoda</taxon>
        <taxon>Insecta</taxon>
        <taxon>Pterygota</taxon>
        <taxon>Neoptera</taxon>
        <taxon>Paraneoptera</taxon>
        <taxon>Hemiptera</taxon>
        <taxon>Auchenorrhyncha</taxon>
        <taxon>Membracoidea</taxon>
        <taxon>Cicadellidae</taxon>
        <taxon>Cicadellinae</taxon>
        <taxon>Cicadellini</taxon>
        <taxon>Graphocephala</taxon>
    </lineage>
</organism>
<gene>
    <name evidence="1" type="ORF">g.12652</name>
</gene>
<dbReference type="AlphaFoldDB" id="A0A1B6MA03"/>
<accession>A0A1B6MA03</accession>
<protein>
    <submittedName>
        <fullName evidence="1">Uncharacterized protein</fullName>
    </submittedName>
</protein>
<reference evidence="1" key="1">
    <citation type="submission" date="2015-11" db="EMBL/GenBank/DDBJ databases">
        <title>De novo transcriptome assembly of four potential Pierce s Disease insect vectors from Arizona vineyards.</title>
        <authorList>
            <person name="Tassone E.E."/>
        </authorList>
    </citation>
    <scope>NUCLEOTIDE SEQUENCE</scope>
</reference>
<proteinExistence type="predicted"/>
<sequence>LVVLTKGLVWKGNVTDFKLLVSRFCSEKLGCTDRLWINRAHPLGRDRSAIIAHFPDDGDVDYIMARAKDLKGTGFIVHRDFPREVRERRAYLTAVRSEVERVAGRRRMPLVFDHISIERCRFTWVEGKLMAGQQDGVEKLKSLFNHDYSGFLVKLRQPP</sequence>
<name>A0A1B6MA03_9HEMI</name>
<feature type="non-terminal residue" evidence="1">
    <location>
        <position position="159"/>
    </location>
</feature>
<feature type="non-terminal residue" evidence="1">
    <location>
        <position position="1"/>
    </location>
</feature>
<dbReference type="EMBL" id="GEBQ01007221">
    <property type="protein sequence ID" value="JAT32756.1"/>
    <property type="molecule type" value="Transcribed_RNA"/>
</dbReference>
<evidence type="ECO:0000313" key="1">
    <source>
        <dbReference type="EMBL" id="JAT32756.1"/>
    </source>
</evidence>